<sequence>MVTVAAAVPISSSDVLCTSQNVRHIDGKHFTVLVAQSIMPNLEENLQIELANENGNFSGESWSPVILKKGTVLRYARRRQTSWCHVMCRIDSVL</sequence>
<protein>
    <submittedName>
        <fullName evidence="1 2">Uncharacterized protein</fullName>
    </submittedName>
</protein>
<dbReference type="EMBL" id="ABEU02000004">
    <property type="protein sequence ID" value="PNR55874.1"/>
    <property type="molecule type" value="Genomic_DNA"/>
</dbReference>
<dbReference type="Gramene" id="Pp3c4_26030V3.1">
    <property type="protein sequence ID" value="Pp3c4_26030V3.1"/>
    <property type="gene ID" value="Pp3c4_26030"/>
</dbReference>
<dbReference type="InParanoid" id="A0A2K1KQ08"/>
<proteinExistence type="predicted"/>
<accession>A0A2K1KQ08</accession>
<evidence type="ECO:0000313" key="1">
    <source>
        <dbReference type="EMBL" id="PNR55874.1"/>
    </source>
</evidence>
<reference evidence="2" key="3">
    <citation type="submission" date="2020-12" db="UniProtKB">
        <authorList>
            <consortium name="EnsemblPlants"/>
        </authorList>
    </citation>
    <scope>IDENTIFICATION</scope>
</reference>
<dbReference type="AlphaFoldDB" id="A0A2K1KQ08"/>
<dbReference type="Proteomes" id="UP000006727">
    <property type="component" value="Chromosome 4"/>
</dbReference>
<organism evidence="1">
    <name type="scientific">Physcomitrium patens</name>
    <name type="common">Spreading-leaved earth moss</name>
    <name type="synonym">Physcomitrella patens</name>
    <dbReference type="NCBI Taxonomy" id="3218"/>
    <lineage>
        <taxon>Eukaryota</taxon>
        <taxon>Viridiplantae</taxon>
        <taxon>Streptophyta</taxon>
        <taxon>Embryophyta</taxon>
        <taxon>Bryophyta</taxon>
        <taxon>Bryophytina</taxon>
        <taxon>Bryopsida</taxon>
        <taxon>Funariidae</taxon>
        <taxon>Funariales</taxon>
        <taxon>Funariaceae</taxon>
        <taxon>Physcomitrium</taxon>
    </lineage>
</organism>
<reference evidence="1 3" key="2">
    <citation type="journal article" date="2018" name="Plant J.">
        <title>The Physcomitrella patens chromosome-scale assembly reveals moss genome structure and evolution.</title>
        <authorList>
            <person name="Lang D."/>
            <person name="Ullrich K.K."/>
            <person name="Murat F."/>
            <person name="Fuchs J."/>
            <person name="Jenkins J."/>
            <person name="Haas F.B."/>
            <person name="Piednoel M."/>
            <person name="Gundlach H."/>
            <person name="Van Bel M."/>
            <person name="Meyberg R."/>
            <person name="Vives C."/>
            <person name="Morata J."/>
            <person name="Symeonidi A."/>
            <person name="Hiss M."/>
            <person name="Muchero W."/>
            <person name="Kamisugi Y."/>
            <person name="Saleh O."/>
            <person name="Blanc G."/>
            <person name="Decker E.L."/>
            <person name="van Gessel N."/>
            <person name="Grimwood J."/>
            <person name="Hayes R.D."/>
            <person name="Graham S.W."/>
            <person name="Gunter L.E."/>
            <person name="McDaniel S.F."/>
            <person name="Hoernstein S.N.W."/>
            <person name="Larsson A."/>
            <person name="Li F.W."/>
            <person name="Perroud P.F."/>
            <person name="Phillips J."/>
            <person name="Ranjan P."/>
            <person name="Rokshar D.S."/>
            <person name="Rothfels C.J."/>
            <person name="Schneider L."/>
            <person name="Shu S."/>
            <person name="Stevenson D.W."/>
            <person name="Thummler F."/>
            <person name="Tillich M."/>
            <person name="Villarreal Aguilar J.C."/>
            <person name="Widiez T."/>
            <person name="Wong G.K."/>
            <person name="Wymore A."/>
            <person name="Zhang Y."/>
            <person name="Zimmer A.D."/>
            <person name="Quatrano R.S."/>
            <person name="Mayer K.F.X."/>
            <person name="Goodstein D."/>
            <person name="Casacuberta J.M."/>
            <person name="Vandepoele K."/>
            <person name="Reski R."/>
            <person name="Cuming A.C."/>
            <person name="Tuskan G.A."/>
            <person name="Maumus F."/>
            <person name="Salse J."/>
            <person name="Schmutz J."/>
            <person name="Rensing S.A."/>
        </authorList>
    </citation>
    <scope>NUCLEOTIDE SEQUENCE [LARGE SCALE GENOMIC DNA]</scope>
    <source>
        <strain evidence="2 3">cv. Gransden 2004</strain>
    </source>
</reference>
<gene>
    <name evidence="1" type="ORF">PHYPA_006771</name>
</gene>
<keyword evidence="3" id="KW-1185">Reference proteome</keyword>
<name>A0A2K1KQ08_PHYPA</name>
<reference evidence="1 3" key="1">
    <citation type="journal article" date="2008" name="Science">
        <title>The Physcomitrella genome reveals evolutionary insights into the conquest of land by plants.</title>
        <authorList>
            <person name="Rensing S."/>
            <person name="Lang D."/>
            <person name="Zimmer A."/>
            <person name="Terry A."/>
            <person name="Salamov A."/>
            <person name="Shapiro H."/>
            <person name="Nishiyama T."/>
            <person name="Perroud P.-F."/>
            <person name="Lindquist E."/>
            <person name="Kamisugi Y."/>
            <person name="Tanahashi T."/>
            <person name="Sakakibara K."/>
            <person name="Fujita T."/>
            <person name="Oishi K."/>
            <person name="Shin-I T."/>
            <person name="Kuroki Y."/>
            <person name="Toyoda A."/>
            <person name="Suzuki Y."/>
            <person name="Hashimoto A."/>
            <person name="Yamaguchi K."/>
            <person name="Sugano A."/>
            <person name="Kohara Y."/>
            <person name="Fujiyama A."/>
            <person name="Anterola A."/>
            <person name="Aoki S."/>
            <person name="Ashton N."/>
            <person name="Barbazuk W.B."/>
            <person name="Barker E."/>
            <person name="Bennetzen J."/>
            <person name="Bezanilla M."/>
            <person name="Blankenship R."/>
            <person name="Cho S.H."/>
            <person name="Dutcher S."/>
            <person name="Estelle M."/>
            <person name="Fawcett J.A."/>
            <person name="Gundlach H."/>
            <person name="Hanada K."/>
            <person name="Heyl A."/>
            <person name="Hicks K.A."/>
            <person name="Hugh J."/>
            <person name="Lohr M."/>
            <person name="Mayer K."/>
            <person name="Melkozernov A."/>
            <person name="Murata T."/>
            <person name="Nelson D."/>
            <person name="Pils B."/>
            <person name="Prigge M."/>
            <person name="Reiss B."/>
            <person name="Renner T."/>
            <person name="Rombauts S."/>
            <person name="Rushton P."/>
            <person name="Sanderfoot A."/>
            <person name="Schween G."/>
            <person name="Shiu S.-H."/>
            <person name="Stueber K."/>
            <person name="Theodoulou F.L."/>
            <person name="Tu H."/>
            <person name="Van de Peer Y."/>
            <person name="Verrier P.J."/>
            <person name="Waters E."/>
            <person name="Wood A."/>
            <person name="Yang L."/>
            <person name="Cove D."/>
            <person name="Cuming A."/>
            <person name="Hasebe M."/>
            <person name="Lucas S."/>
            <person name="Mishler D.B."/>
            <person name="Reski R."/>
            <person name="Grigoriev I."/>
            <person name="Quatrano R.S."/>
            <person name="Boore J.L."/>
        </authorList>
    </citation>
    <scope>NUCLEOTIDE SEQUENCE [LARGE SCALE GENOMIC DNA]</scope>
    <source>
        <strain evidence="2 3">cv. Gransden 2004</strain>
    </source>
</reference>
<dbReference type="PaxDb" id="3218-PP1S110_58V6.1"/>
<dbReference type="EnsemblPlants" id="Pp3c4_26030V3.1">
    <property type="protein sequence ID" value="Pp3c4_26030V3.1"/>
    <property type="gene ID" value="Pp3c4_26030"/>
</dbReference>
<evidence type="ECO:0000313" key="3">
    <source>
        <dbReference type="Proteomes" id="UP000006727"/>
    </source>
</evidence>
<evidence type="ECO:0000313" key="2">
    <source>
        <dbReference type="EnsemblPlants" id="Pp3c4_26030V3.1"/>
    </source>
</evidence>